<protein>
    <submittedName>
        <fullName evidence="1">Addiction module protein</fullName>
    </submittedName>
</protein>
<accession>A0A951PAD0</accession>
<organism evidence="1 2">
    <name type="scientific">Pegethrix bostrychoides GSE-TBD4-15B</name>
    <dbReference type="NCBI Taxonomy" id="2839662"/>
    <lineage>
        <taxon>Bacteria</taxon>
        <taxon>Bacillati</taxon>
        <taxon>Cyanobacteriota</taxon>
        <taxon>Cyanophyceae</taxon>
        <taxon>Oculatellales</taxon>
        <taxon>Oculatellaceae</taxon>
        <taxon>Pegethrix</taxon>
    </lineage>
</organism>
<proteinExistence type="predicted"/>
<reference evidence="1" key="2">
    <citation type="journal article" date="2022" name="Microbiol. Resour. Announc.">
        <title>Metagenome Sequencing to Explore Phylogenomics of Terrestrial Cyanobacteria.</title>
        <authorList>
            <person name="Ward R.D."/>
            <person name="Stajich J.E."/>
            <person name="Johansen J.R."/>
            <person name="Huntemann M."/>
            <person name="Clum A."/>
            <person name="Foster B."/>
            <person name="Foster B."/>
            <person name="Roux S."/>
            <person name="Palaniappan K."/>
            <person name="Varghese N."/>
            <person name="Mukherjee S."/>
            <person name="Reddy T.B.K."/>
            <person name="Daum C."/>
            <person name="Copeland A."/>
            <person name="Chen I.A."/>
            <person name="Ivanova N.N."/>
            <person name="Kyrpides N.C."/>
            <person name="Shapiro N."/>
            <person name="Eloe-Fadrosh E.A."/>
            <person name="Pietrasiak N."/>
        </authorList>
    </citation>
    <scope>NUCLEOTIDE SEQUENCE</scope>
    <source>
        <strain evidence="1">GSE-TBD4-15B</strain>
    </source>
</reference>
<dbReference type="Pfam" id="PF09720">
    <property type="entry name" value="Unstab_antitox"/>
    <property type="match status" value="1"/>
</dbReference>
<comment type="caution">
    <text evidence="1">The sequence shown here is derived from an EMBL/GenBank/DDBJ whole genome shotgun (WGS) entry which is preliminary data.</text>
</comment>
<evidence type="ECO:0000313" key="2">
    <source>
        <dbReference type="Proteomes" id="UP000707356"/>
    </source>
</evidence>
<dbReference type="AlphaFoldDB" id="A0A951PAD0"/>
<gene>
    <name evidence="1" type="ORF">KME07_08540</name>
</gene>
<dbReference type="Proteomes" id="UP000707356">
    <property type="component" value="Unassembled WGS sequence"/>
</dbReference>
<name>A0A951PAD0_9CYAN</name>
<evidence type="ECO:0000313" key="1">
    <source>
        <dbReference type="EMBL" id="MBW4465475.1"/>
    </source>
</evidence>
<reference evidence="1" key="1">
    <citation type="submission" date="2021-05" db="EMBL/GenBank/DDBJ databases">
        <authorList>
            <person name="Pietrasiak N."/>
            <person name="Ward R."/>
            <person name="Stajich J.E."/>
            <person name="Kurbessoian T."/>
        </authorList>
    </citation>
    <scope>NUCLEOTIDE SEQUENCE</scope>
    <source>
        <strain evidence="1">GSE-TBD4-15B</strain>
    </source>
</reference>
<dbReference type="InterPro" id="IPR013406">
    <property type="entry name" value="CHP02574_addiction_mod"/>
</dbReference>
<dbReference type="EMBL" id="JAHHHV010000044">
    <property type="protein sequence ID" value="MBW4465475.1"/>
    <property type="molecule type" value="Genomic_DNA"/>
</dbReference>
<sequence length="94" mass="10782">MSKIKSFRNAEMTETAENLKVELAHFSAQERAELAYFLIHSLDNEIDDDMELAWDVELTRRLEEINQGVAGEPASQVFARSSEKIIGRRQKIQS</sequence>